<evidence type="ECO:0000313" key="2">
    <source>
        <dbReference type="Proteomes" id="UP001059597"/>
    </source>
</evidence>
<accession>A0ABM8A896</accession>
<dbReference type="Proteomes" id="UP001059597">
    <property type="component" value="Plasmid SNP1"/>
</dbReference>
<evidence type="ECO:0000313" key="1">
    <source>
        <dbReference type="EMBL" id="BDM74958.1"/>
    </source>
</evidence>
<sequence>MSLRLTKKEETGVFEAVMPWLRPTGEATKLVKDHAMGFPPALSVRPPIVLP</sequence>
<protein>
    <submittedName>
        <fullName evidence="1">Uncharacterized protein</fullName>
    </submittedName>
</protein>
<organism evidence="1 2">
    <name type="scientific">Streptomyces nigrescens</name>
    <dbReference type="NCBI Taxonomy" id="1920"/>
    <lineage>
        <taxon>Bacteria</taxon>
        <taxon>Bacillati</taxon>
        <taxon>Actinomycetota</taxon>
        <taxon>Actinomycetes</taxon>
        <taxon>Kitasatosporales</taxon>
        <taxon>Streptomycetaceae</taxon>
        <taxon>Streptomyces</taxon>
    </lineage>
</organism>
<keyword evidence="2" id="KW-1185">Reference proteome</keyword>
<geneLocation type="plasmid" evidence="1 2">
    <name>SNP1</name>
</geneLocation>
<dbReference type="EMBL" id="AP026074">
    <property type="protein sequence ID" value="BDM74958.1"/>
    <property type="molecule type" value="Genomic_DNA"/>
</dbReference>
<keyword evidence="1" id="KW-0614">Plasmid</keyword>
<name>A0ABM8A896_STRNI</name>
<gene>
    <name evidence="1" type="ORF">HEK616_84450</name>
</gene>
<dbReference type="RefSeq" id="WP_261958361.1">
    <property type="nucleotide sequence ID" value="NZ_AP026074.1"/>
</dbReference>
<reference evidence="1" key="1">
    <citation type="submission" date="2022-06" db="EMBL/GenBank/DDBJ databases">
        <title>Complete genome sequence of Streptomyces nigrescens HEK616.</title>
        <authorList>
            <person name="Asamizu S."/>
            <person name="Onaka H."/>
        </authorList>
    </citation>
    <scope>NUCLEOTIDE SEQUENCE</scope>
    <source>
        <strain evidence="1">HEK616</strain>
        <plasmid evidence="1">SNP1</plasmid>
    </source>
</reference>
<proteinExistence type="predicted"/>